<sequence length="384" mass="42023">MINQTEVTLHRLDRLNAEQQRISYQSSTGKKIDNGSDDAVLFTRQIFVEDKIKTFEGIQDQLNKTTVHNNVSDSAIAEIKNLLEQVKSELLKANTDTTTDEGKKAIAVSVAGVKQNILDLANTKIDGEYLFSGSDSSIASFTQDPTTGEVSYNGDNHLRKIAVDEGSYRQKGVNGFDMMMYSTDTATKADTLEFSTSQRIVDQDGFEWKPDSTTAPTKLVRYDFNGNATTDELTVTPNAGANAAKYPYQITTPNVDGTKFEAKTNIFDEIDNVVNALNKVDSDGNPVSDAVADAALTEGLDSINSAYDAVNVAHAELGGRNRVFEISEEKISAKITQYDIMFQEIAAADLAKVAVEAKALELTFTALYSTINKTNELSLVNFIR</sequence>
<accession>A0ABY5E2J7</accession>
<keyword evidence="2" id="KW-0282">Flagellum</keyword>
<dbReference type="PANTHER" id="PTHR42792">
    <property type="entry name" value="FLAGELLIN"/>
    <property type="match status" value="1"/>
</dbReference>
<dbReference type="NCBIfam" id="TIGR02550">
    <property type="entry name" value="flagell_flgL"/>
    <property type="match status" value="1"/>
</dbReference>
<gene>
    <name evidence="2" type="primary">flgL</name>
    <name evidence="2" type="ORF">NJU99_11980</name>
</gene>
<keyword evidence="3" id="KW-1185">Reference proteome</keyword>
<organism evidence="2 3">
    <name type="scientific">Arcobacter roscoffensis</name>
    <dbReference type="NCBI Taxonomy" id="2961520"/>
    <lineage>
        <taxon>Bacteria</taxon>
        <taxon>Pseudomonadati</taxon>
        <taxon>Campylobacterota</taxon>
        <taxon>Epsilonproteobacteria</taxon>
        <taxon>Campylobacterales</taxon>
        <taxon>Arcobacteraceae</taxon>
        <taxon>Arcobacter</taxon>
    </lineage>
</organism>
<evidence type="ECO:0000313" key="3">
    <source>
        <dbReference type="Proteomes" id="UP001060012"/>
    </source>
</evidence>
<name>A0ABY5E2J7_9BACT</name>
<dbReference type="Pfam" id="PF00669">
    <property type="entry name" value="Flagellin_N"/>
    <property type="match status" value="1"/>
</dbReference>
<keyword evidence="2" id="KW-0966">Cell projection</keyword>
<dbReference type="Proteomes" id="UP001060012">
    <property type="component" value="Chromosome"/>
</dbReference>
<protein>
    <submittedName>
        <fullName evidence="2">Flagellar hook-associated protein FlgL</fullName>
    </submittedName>
</protein>
<keyword evidence="2" id="KW-0969">Cilium</keyword>
<dbReference type="InterPro" id="IPR001029">
    <property type="entry name" value="Flagellin_N"/>
</dbReference>
<reference evidence="2" key="1">
    <citation type="submission" date="2022-07" db="EMBL/GenBank/DDBJ databases">
        <title>Arcobacter roscoffensis sp. nov., a marine bacterium isolated from coastal seawater collected from Roscoff, France.</title>
        <authorList>
            <person name="Pascual J."/>
            <person name="Lepeaux C."/>
            <person name="Methner A."/>
            <person name="Overmann J."/>
        </authorList>
    </citation>
    <scope>NUCLEOTIDE SEQUENCE</scope>
    <source>
        <strain evidence="2">ARW1-2F2</strain>
    </source>
</reference>
<dbReference type="EMBL" id="CP100595">
    <property type="protein sequence ID" value="UTJ05961.1"/>
    <property type="molecule type" value="Genomic_DNA"/>
</dbReference>
<dbReference type="PANTHER" id="PTHR42792:SF1">
    <property type="entry name" value="FLAGELLAR HOOK-ASSOCIATED PROTEIN 3"/>
    <property type="match status" value="1"/>
</dbReference>
<dbReference type="Gene3D" id="1.20.1330.10">
    <property type="entry name" value="f41 fragment of flagellin, N-terminal domain"/>
    <property type="match status" value="2"/>
</dbReference>
<dbReference type="InterPro" id="IPR001492">
    <property type="entry name" value="Flagellin"/>
</dbReference>
<evidence type="ECO:0000259" key="1">
    <source>
        <dbReference type="Pfam" id="PF00669"/>
    </source>
</evidence>
<dbReference type="RefSeq" id="WP_254576142.1">
    <property type="nucleotide sequence ID" value="NZ_CP100595.1"/>
</dbReference>
<dbReference type="InterPro" id="IPR013384">
    <property type="entry name" value="Flagell_FlgL"/>
</dbReference>
<feature type="domain" description="Flagellin N-terminal" evidence="1">
    <location>
        <begin position="8"/>
        <end position="134"/>
    </location>
</feature>
<proteinExistence type="predicted"/>
<evidence type="ECO:0000313" key="2">
    <source>
        <dbReference type="EMBL" id="UTJ05961.1"/>
    </source>
</evidence>
<dbReference type="SUPFAM" id="SSF64518">
    <property type="entry name" value="Phase 1 flagellin"/>
    <property type="match status" value="1"/>
</dbReference>